<name>A0A9J5X6E4_SOLCO</name>
<gene>
    <name evidence="2" type="ORF">H5410_054077</name>
</gene>
<feature type="transmembrane region" description="Helical" evidence="1">
    <location>
        <begin position="65"/>
        <end position="84"/>
    </location>
</feature>
<keyword evidence="1" id="KW-1133">Transmembrane helix</keyword>
<evidence type="ECO:0000313" key="2">
    <source>
        <dbReference type="EMBL" id="KAG5583450.1"/>
    </source>
</evidence>
<keyword evidence="1" id="KW-0812">Transmembrane</keyword>
<organism evidence="2 3">
    <name type="scientific">Solanum commersonii</name>
    <name type="common">Commerson's wild potato</name>
    <name type="synonym">Commerson's nightshade</name>
    <dbReference type="NCBI Taxonomy" id="4109"/>
    <lineage>
        <taxon>Eukaryota</taxon>
        <taxon>Viridiplantae</taxon>
        <taxon>Streptophyta</taxon>
        <taxon>Embryophyta</taxon>
        <taxon>Tracheophyta</taxon>
        <taxon>Spermatophyta</taxon>
        <taxon>Magnoliopsida</taxon>
        <taxon>eudicotyledons</taxon>
        <taxon>Gunneridae</taxon>
        <taxon>Pentapetalae</taxon>
        <taxon>asterids</taxon>
        <taxon>lamiids</taxon>
        <taxon>Solanales</taxon>
        <taxon>Solanaceae</taxon>
        <taxon>Solanoideae</taxon>
        <taxon>Solaneae</taxon>
        <taxon>Solanum</taxon>
    </lineage>
</organism>
<accession>A0A9J5X6E4</accession>
<keyword evidence="3" id="KW-1185">Reference proteome</keyword>
<reference evidence="2 3" key="1">
    <citation type="submission" date="2020-09" db="EMBL/GenBank/DDBJ databases">
        <title>De no assembly of potato wild relative species, Solanum commersonii.</title>
        <authorList>
            <person name="Cho K."/>
        </authorList>
    </citation>
    <scope>NUCLEOTIDE SEQUENCE [LARGE SCALE GENOMIC DNA]</scope>
    <source>
        <strain evidence="2">LZ3.2</strain>
        <tissue evidence="2">Leaf</tissue>
    </source>
</reference>
<protein>
    <submittedName>
        <fullName evidence="2">Uncharacterized protein</fullName>
    </submittedName>
</protein>
<dbReference type="EMBL" id="JACXVP010000010">
    <property type="protein sequence ID" value="KAG5583450.1"/>
    <property type="molecule type" value="Genomic_DNA"/>
</dbReference>
<proteinExistence type="predicted"/>
<evidence type="ECO:0000313" key="3">
    <source>
        <dbReference type="Proteomes" id="UP000824120"/>
    </source>
</evidence>
<dbReference type="Proteomes" id="UP000824120">
    <property type="component" value="Chromosome 10"/>
</dbReference>
<dbReference type="AlphaFoldDB" id="A0A9J5X6E4"/>
<keyword evidence="1" id="KW-0472">Membrane</keyword>
<evidence type="ECO:0000256" key="1">
    <source>
        <dbReference type="SAM" id="Phobius"/>
    </source>
</evidence>
<sequence>MVLPLMIWNHEMESCKISCPNSDFISISRDMVSHGQILLRARLAMRYIVIWNHEMKLKVCLDMRYEIFVFIAYCDALGTSFYMFHQSH</sequence>
<comment type="caution">
    <text evidence="2">The sequence shown here is derived from an EMBL/GenBank/DDBJ whole genome shotgun (WGS) entry which is preliminary data.</text>
</comment>